<keyword evidence="3" id="KW-1185">Reference proteome</keyword>
<dbReference type="OrthoDB" id="9794137at2"/>
<dbReference type="PANTHER" id="PTHR35458">
    <property type="entry name" value="SLR0755 PROTEIN"/>
    <property type="match status" value="1"/>
</dbReference>
<dbReference type="CDD" id="cd10911">
    <property type="entry name" value="PIN_LabA"/>
    <property type="match status" value="1"/>
</dbReference>
<dbReference type="STRING" id="252246.SAMN05421799_101371"/>
<dbReference type="AlphaFoldDB" id="A0A1N7K615"/>
<name>A0A1N7K615_9BACL</name>
<evidence type="ECO:0000259" key="1">
    <source>
        <dbReference type="Pfam" id="PF01936"/>
    </source>
</evidence>
<dbReference type="RefSeq" id="WP_076344453.1">
    <property type="nucleotide sequence ID" value="NZ_FTOO01000001.1"/>
</dbReference>
<sequence length="168" mass="19331">MRVSLFVDGANYYYMQRDKLKWTIDAQKLLEWAKSKGELVDAFYYIGRSSPSDVREQKYLDMLAYSGYSIVTKDIKEIIQEDGSITRKANLDIEIVLDMFNTIDNYDMAILVSGDGDFERALQLLRARGKKFIVLSTAGFIASELRMVAGMHFIDVNTLRDQLERVMT</sequence>
<dbReference type="GO" id="GO:0004540">
    <property type="term" value="F:RNA nuclease activity"/>
    <property type="evidence" value="ECO:0007669"/>
    <property type="project" value="InterPro"/>
</dbReference>
<dbReference type="Proteomes" id="UP000186156">
    <property type="component" value="Unassembled WGS sequence"/>
</dbReference>
<feature type="domain" description="NYN" evidence="1">
    <location>
        <begin position="2"/>
        <end position="156"/>
    </location>
</feature>
<evidence type="ECO:0000313" key="2">
    <source>
        <dbReference type="EMBL" id="SIS57031.1"/>
    </source>
</evidence>
<dbReference type="InterPro" id="IPR021139">
    <property type="entry name" value="NYN"/>
</dbReference>
<protein>
    <submittedName>
        <fullName evidence="2">Uncharacterized conserved protein, LabA/DUF88 family</fullName>
    </submittedName>
</protein>
<dbReference type="InterPro" id="IPR047140">
    <property type="entry name" value="LabA"/>
</dbReference>
<dbReference type="Gene3D" id="3.40.50.1010">
    <property type="entry name" value="5'-nuclease"/>
    <property type="match status" value="1"/>
</dbReference>
<accession>A0A1N7K615</accession>
<proteinExistence type="predicted"/>
<dbReference type="Pfam" id="PF01936">
    <property type="entry name" value="NYN"/>
    <property type="match status" value="1"/>
</dbReference>
<gene>
    <name evidence="2" type="ORF">SAMN05421799_101371</name>
</gene>
<dbReference type="PANTHER" id="PTHR35458:SF2">
    <property type="entry name" value="SLR0755 PROTEIN"/>
    <property type="match status" value="1"/>
</dbReference>
<reference evidence="3" key="1">
    <citation type="submission" date="2017-01" db="EMBL/GenBank/DDBJ databases">
        <authorList>
            <person name="Varghese N."/>
            <person name="Submissions S."/>
        </authorList>
    </citation>
    <scope>NUCLEOTIDE SEQUENCE [LARGE SCALE GENOMIC DNA]</scope>
    <source>
        <strain evidence="3">DSM 16176</strain>
    </source>
</reference>
<evidence type="ECO:0000313" key="3">
    <source>
        <dbReference type="Proteomes" id="UP000186156"/>
    </source>
</evidence>
<organism evidence="2 3">
    <name type="scientific">Alicyclobacillus vulcanalis</name>
    <dbReference type="NCBI Taxonomy" id="252246"/>
    <lineage>
        <taxon>Bacteria</taxon>
        <taxon>Bacillati</taxon>
        <taxon>Bacillota</taxon>
        <taxon>Bacilli</taxon>
        <taxon>Bacillales</taxon>
        <taxon>Alicyclobacillaceae</taxon>
        <taxon>Alicyclobacillus</taxon>
    </lineage>
</organism>
<dbReference type="EMBL" id="FTOO01000001">
    <property type="protein sequence ID" value="SIS57031.1"/>
    <property type="molecule type" value="Genomic_DNA"/>
</dbReference>